<proteinExistence type="predicted"/>
<keyword evidence="2" id="KW-1185">Reference proteome</keyword>
<feature type="non-terminal residue" evidence="1">
    <location>
        <position position="1"/>
    </location>
</feature>
<organism evidence="1 2">
    <name type="scientific">Goodea atripinnis</name>
    <dbReference type="NCBI Taxonomy" id="208336"/>
    <lineage>
        <taxon>Eukaryota</taxon>
        <taxon>Metazoa</taxon>
        <taxon>Chordata</taxon>
        <taxon>Craniata</taxon>
        <taxon>Vertebrata</taxon>
        <taxon>Euteleostomi</taxon>
        <taxon>Actinopterygii</taxon>
        <taxon>Neopterygii</taxon>
        <taxon>Teleostei</taxon>
        <taxon>Neoteleostei</taxon>
        <taxon>Acanthomorphata</taxon>
        <taxon>Ovalentaria</taxon>
        <taxon>Atherinomorphae</taxon>
        <taxon>Cyprinodontiformes</taxon>
        <taxon>Goodeidae</taxon>
        <taxon>Goodea</taxon>
    </lineage>
</organism>
<evidence type="ECO:0000313" key="2">
    <source>
        <dbReference type="Proteomes" id="UP001476798"/>
    </source>
</evidence>
<reference evidence="1 2" key="1">
    <citation type="submission" date="2021-06" db="EMBL/GenBank/DDBJ databases">
        <authorList>
            <person name="Palmer J.M."/>
        </authorList>
    </citation>
    <scope>NUCLEOTIDE SEQUENCE [LARGE SCALE GENOMIC DNA]</scope>
    <source>
        <strain evidence="1 2">GA_2019</strain>
        <tissue evidence="1">Muscle</tissue>
    </source>
</reference>
<protein>
    <recommendedName>
        <fullName evidence="3">Cyclic nucleotide-binding domain-containing protein</fullName>
    </recommendedName>
</protein>
<dbReference type="Proteomes" id="UP001476798">
    <property type="component" value="Unassembled WGS sequence"/>
</dbReference>
<accession>A0ABV0PTI4</accession>
<dbReference type="InterPro" id="IPR006916">
    <property type="entry name" value="POPDC1-3"/>
</dbReference>
<evidence type="ECO:0008006" key="3">
    <source>
        <dbReference type="Google" id="ProtNLM"/>
    </source>
</evidence>
<name>A0ABV0PTI4_9TELE</name>
<comment type="caution">
    <text evidence="1">The sequence shown here is derived from an EMBL/GenBank/DDBJ whole genome shotgun (WGS) entry which is preliminary data.</text>
</comment>
<dbReference type="PANTHER" id="PTHR12101:SF17">
    <property type="entry name" value="BLOOD VESSEL EPICARDIAL SUBSTANCE"/>
    <property type="match status" value="1"/>
</dbReference>
<sequence>IKIDRELRSVYKRMFEPLHVKEALFQRLTGQFCTIQTVKKGQAYAVEDKTSVDERLSILLKGKMKVSYRGHFLHNIYTNSFIDSPEFRSTEMHRGEKFQAHPCFLTDGVNRANTGAGCFLGSEKNGPSAQPVLSAFHDADEEQHGKH</sequence>
<dbReference type="PANTHER" id="PTHR12101">
    <property type="entry name" value="POPEYE DOMAIN CONTAINING PROTEIN"/>
    <property type="match status" value="1"/>
</dbReference>
<gene>
    <name evidence="1" type="ORF">GOODEAATRI_032765</name>
</gene>
<evidence type="ECO:0000313" key="1">
    <source>
        <dbReference type="EMBL" id="MEQ2186829.1"/>
    </source>
</evidence>
<dbReference type="EMBL" id="JAHRIO010086284">
    <property type="protein sequence ID" value="MEQ2186829.1"/>
    <property type="molecule type" value="Genomic_DNA"/>
</dbReference>